<comment type="caution">
    <text evidence="3">The sequence shown here is derived from an EMBL/GenBank/DDBJ whole genome shotgun (WGS) entry which is preliminary data.</text>
</comment>
<dbReference type="EMBL" id="JABCRI010000006">
    <property type="protein sequence ID" value="KAF8404689.1"/>
    <property type="molecule type" value="Genomic_DNA"/>
</dbReference>
<dbReference type="InterPro" id="IPR050164">
    <property type="entry name" value="Peptidase_C19"/>
</dbReference>
<dbReference type="AlphaFoldDB" id="A0A835DLR4"/>
<dbReference type="PROSITE" id="PS50235">
    <property type="entry name" value="USP_3"/>
    <property type="match status" value="1"/>
</dbReference>
<evidence type="ECO:0000313" key="4">
    <source>
        <dbReference type="Proteomes" id="UP000655225"/>
    </source>
</evidence>
<dbReference type="InterPro" id="IPR028889">
    <property type="entry name" value="USP"/>
</dbReference>
<name>A0A835DLR4_TETSI</name>
<dbReference type="GO" id="GO:0005829">
    <property type="term" value="C:cytosol"/>
    <property type="evidence" value="ECO:0007669"/>
    <property type="project" value="TreeGrafter"/>
</dbReference>
<reference evidence="3 4" key="1">
    <citation type="submission" date="2020-04" db="EMBL/GenBank/DDBJ databases">
        <title>Plant Genome Project.</title>
        <authorList>
            <person name="Zhang R.-G."/>
        </authorList>
    </citation>
    <scope>NUCLEOTIDE SEQUENCE [LARGE SCALE GENOMIC DNA]</scope>
    <source>
        <strain evidence="3">YNK0</strain>
        <tissue evidence="3">Leaf</tissue>
    </source>
</reference>
<feature type="domain" description="USP" evidence="2">
    <location>
        <begin position="648"/>
        <end position="940"/>
    </location>
</feature>
<feature type="region of interest" description="Disordered" evidence="1">
    <location>
        <begin position="66"/>
        <end position="98"/>
    </location>
</feature>
<dbReference type="GO" id="GO:0005634">
    <property type="term" value="C:nucleus"/>
    <property type="evidence" value="ECO:0007669"/>
    <property type="project" value="TreeGrafter"/>
</dbReference>
<organism evidence="3 4">
    <name type="scientific">Tetracentron sinense</name>
    <name type="common">Spur-leaf</name>
    <dbReference type="NCBI Taxonomy" id="13715"/>
    <lineage>
        <taxon>Eukaryota</taxon>
        <taxon>Viridiplantae</taxon>
        <taxon>Streptophyta</taxon>
        <taxon>Embryophyta</taxon>
        <taxon>Tracheophyta</taxon>
        <taxon>Spermatophyta</taxon>
        <taxon>Magnoliopsida</taxon>
        <taxon>Trochodendrales</taxon>
        <taxon>Trochodendraceae</taxon>
        <taxon>Tetracentron</taxon>
    </lineage>
</organism>
<dbReference type="GO" id="GO:0016579">
    <property type="term" value="P:protein deubiquitination"/>
    <property type="evidence" value="ECO:0007669"/>
    <property type="project" value="InterPro"/>
</dbReference>
<evidence type="ECO:0000259" key="2">
    <source>
        <dbReference type="PROSITE" id="PS50235"/>
    </source>
</evidence>
<evidence type="ECO:0000313" key="3">
    <source>
        <dbReference type="EMBL" id="KAF8404689.1"/>
    </source>
</evidence>
<sequence>MRKKEREYGVLHRRDGLQSLARLPAVIDDDDSYCWRRRDEKRFYLNSGPSKSRAVLIGEFYSPEVGKRSKNRESEAKGNPTTTSFQPGHKEECRPPSTTIQFDGEQIDSGREEMFQEQFEIYGNVFEIEGRCCTKPIETFPEELSESSHFPEVPWGKDDDKVEPLVDAEGTTTIYESSGTSSLGGFSASTNTSESSGDVSFCEVLSSSTPDISEGHPSDMLKNMADVNEMELTKSPLSEFVDGEVHCRSSSSCSSINSSDEYSFAEPSTASSDFSEATLDSGPEVFMMNLLCPISVKLDQTLIPDDCHPTGLESKMLTDGAAFSEKVDTNAFNVRSSPYLRSERSESLANDRSNVSLLLKSREIRSLSSSASDNHPSSSVKSAKQFRFSKLSKHYPLGLGSEIAVDHVVLFLEFIISFPGTCDILCVLVLTDALSIQTVHQTLQLEQGGTAPMWTHKLWEQGEKVAEANPSTQLRSDDERPPFSEGVVGVGDDYVSGSFRRGEGIEYTTTSSQWEGVEYATTSVPQREGVEYATTSFPQEERVEDATTSFPQREGVDSILIISDTLLEHDSVKVKECGITLPLEVIKMIPIPDIGHPFSSVLEVLSKCISQVFNVGLDATSVQWTALSGNSSCNFESSRRGCASKKSESAFVMLMLCFSAWHLLGLSLLIFFKDSIPKHARPKKEWCLTCEFEILVLKVREGKSPLSPIGILSQIQSIGSHLGHGREEDAHEFLRYAFDTMQSVCLKEMGVNVRDPLAEETTLIGLIFGGYLRSKIKCMKCQGKSERHERMMNLTVEIQGDIGTLEEALTRFTATEILDRENKYQCSRCQSYEKAKKKLTVLEAPNVLTIALERFQSVRFPEILDLVPYMSRTSDKSPIYKLYAVVVHVDILNAAFSGHYICYVKNIHGKWFKVDDSTVKPVELERVLSKGANMLLYARCSLRAPSLIRNTMMSLDGKIKKRYSMAPRRSEDYPYWMTLDDPASFGSSDLDDRRDSTSTEESSDYIFSVASQCWNSPWRISMDSDASSSPTLLRPLPLAVSDKHASGSSGTSGYQNYNADSAAKYSGVRPRLLQGRSRRGFGREGKPSLFVF</sequence>
<accession>A0A835DLR4</accession>
<dbReference type="InterPro" id="IPR001394">
    <property type="entry name" value="Peptidase_C19_UCH"/>
</dbReference>
<dbReference type="InterPro" id="IPR038765">
    <property type="entry name" value="Papain-like_cys_pep_sf"/>
</dbReference>
<feature type="compositionally biased region" description="Basic and acidic residues" evidence="1">
    <location>
        <begin position="66"/>
        <end position="76"/>
    </location>
</feature>
<evidence type="ECO:0000256" key="1">
    <source>
        <dbReference type="SAM" id="MobiDB-lite"/>
    </source>
</evidence>
<dbReference type="Pfam" id="PF00443">
    <property type="entry name" value="UCH"/>
    <property type="match status" value="1"/>
</dbReference>
<dbReference type="PANTHER" id="PTHR24006:SF874">
    <property type="entry name" value="UBIQUITIN CARBOXYL-TERMINAL HYDROLASE 16"/>
    <property type="match status" value="1"/>
</dbReference>
<keyword evidence="4" id="KW-1185">Reference proteome</keyword>
<dbReference type="Proteomes" id="UP000655225">
    <property type="component" value="Unassembled WGS sequence"/>
</dbReference>
<dbReference type="GO" id="GO:0004843">
    <property type="term" value="F:cysteine-type deubiquitinase activity"/>
    <property type="evidence" value="ECO:0007669"/>
    <property type="project" value="InterPro"/>
</dbReference>
<protein>
    <recommendedName>
        <fullName evidence="2">USP domain-containing protein</fullName>
    </recommendedName>
</protein>
<feature type="region of interest" description="Disordered" evidence="1">
    <location>
        <begin position="467"/>
        <end position="487"/>
    </location>
</feature>
<dbReference type="Gene3D" id="3.90.70.10">
    <property type="entry name" value="Cysteine proteinases"/>
    <property type="match status" value="1"/>
</dbReference>
<dbReference type="SUPFAM" id="SSF54001">
    <property type="entry name" value="Cysteine proteinases"/>
    <property type="match status" value="1"/>
</dbReference>
<dbReference type="OrthoDB" id="420187at2759"/>
<proteinExistence type="predicted"/>
<dbReference type="PANTHER" id="PTHR24006">
    <property type="entry name" value="UBIQUITIN CARBOXYL-TERMINAL HYDROLASE"/>
    <property type="match status" value="1"/>
</dbReference>
<gene>
    <name evidence="3" type="ORF">HHK36_009577</name>
</gene>